<organism evidence="1 2">
    <name type="scientific">Paratractidigestivibacter faecalis</name>
    <dbReference type="NCBI Taxonomy" id="2292441"/>
    <lineage>
        <taxon>Bacteria</taxon>
        <taxon>Bacillati</taxon>
        <taxon>Actinomycetota</taxon>
        <taxon>Coriobacteriia</taxon>
        <taxon>Coriobacteriales</taxon>
        <taxon>Atopobiaceae</taxon>
        <taxon>Paratractidigestivibacter</taxon>
    </lineage>
</organism>
<dbReference type="InterPro" id="IPR014858">
    <property type="entry name" value="BrxB"/>
</dbReference>
<reference evidence="1 2" key="1">
    <citation type="submission" date="2024-04" db="EMBL/GenBank/DDBJ databases">
        <title>Human intestinal bacterial collection.</title>
        <authorList>
            <person name="Pauvert C."/>
            <person name="Hitch T.C.A."/>
            <person name="Clavel T."/>
        </authorList>
    </citation>
    <scope>NUCLEOTIDE SEQUENCE [LARGE SCALE GENOMIC DNA]</scope>
    <source>
        <strain evidence="1 2">CLA-AA-H197</strain>
    </source>
</reference>
<keyword evidence="2" id="KW-1185">Reference proteome</keyword>
<evidence type="ECO:0000313" key="1">
    <source>
        <dbReference type="EMBL" id="MEQ2638225.1"/>
    </source>
</evidence>
<name>A0ABV1IIT6_9ACTN</name>
<accession>A0ABV1IIT6</accession>
<proteinExistence type="predicted"/>
<dbReference type="EMBL" id="JBBNGS010000014">
    <property type="protein sequence ID" value="MEQ2638225.1"/>
    <property type="molecule type" value="Genomic_DNA"/>
</dbReference>
<gene>
    <name evidence="1" type="ORF">AAAT05_07720</name>
</gene>
<comment type="caution">
    <text evidence="1">The sequence shown here is derived from an EMBL/GenBank/DDBJ whole genome shotgun (WGS) entry which is preliminary data.</text>
</comment>
<dbReference type="RefSeq" id="WP_349182863.1">
    <property type="nucleotide sequence ID" value="NZ_JBBNGS010000014.1"/>
</dbReference>
<dbReference type="Pfam" id="PF08747">
    <property type="entry name" value="BrxB"/>
    <property type="match status" value="1"/>
</dbReference>
<protein>
    <submittedName>
        <fullName evidence="1">DUF1788 domain-containing protein</fullName>
    </submittedName>
</protein>
<sequence length="206" mass="23198">MTVAAPVPISRASKVHSDFEHRCAHLRELLDDENFLHNRSIGNEIGFHTFCYDPALELEARAFFEDLVLQSAEGRFRARIKAVNLYDLMLESLEERRILRAIPRIESKRGSAWLADDLSTKSFSPDVAAEGILARTAPFEAGDVVLVTGVGEVYPVLRAHDLLNNMLADFGEVPVVLAFPGKFDGQRFRLFGRLTPDNYYRAFDIS</sequence>
<dbReference type="Proteomes" id="UP001478817">
    <property type="component" value="Unassembled WGS sequence"/>
</dbReference>
<evidence type="ECO:0000313" key="2">
    <source>
        <dbReference type="Proteomes" id="UP001478817"/>
    </source>
</evidence>